<dbReference type="Gene3D" id="3.40.50.10240">
    <property type="entry name" value="Thiamin pyrophosphokinase, catalytic domain"/>
    <property type="match status" value="1"/>
</dbReference>
<dbReference type="SUPFAM" id="SSF63862">
    <property type="entry name" value="Thiamin pyrophosphokinase, substrate-binding domain"/>
    <property type="match status" value="1"/>
</dbReference>
<dbReference type="InterPro" id="IPR007371">
    <property type="entry name" value="TPK_catalytic"/>
</dbReference>
<protein>
    <recommendedName>
        <fullName evidence="5">Thiamine diphosphokinase</fullName>
        <ecNumber evidence="5">2.7.6.2</ecNumber>
    </recommendedName>
</protein>
<dbReference type="InterPro" id="IPR036759">
    <property type="entry name" value="TPK_catalytic_sf"/>
</dbReference>
<dbReference type="AlphaFoldDB" id="A0A1M5C6U1"/>
<dbReference type="GO" id="GO:0004788">
    <property type="term" value="F:thiamine diphosphokinase activity"/>
    <property type="evidence" value="ECO:0007669"/>
    <property type="project" value="UniProtKB-UniRule"/>
</dbReference>
<dbReference type="GO" id="GO:0016301">
    <property type="term" value="F:kinase activity"/>
    <property type="evidence" value="ECO:0007669"/>
    <property type="project" value="UniProtKB-KW"/>
</dbReference>
<dbReference type="CDD" id="cd07995">
    <property type="entry name" value="TPK"/>
    <property type="match status" value="1"/>
</dbReference>
<dbReference type="EC" id="2.7.6.2" evidence="5"/>
<feature type="domain" description="Thiamin pyrophosphokinase thiamin-binding" evidence="6">
    <location>
        <begin position="142"/>
        <end position="208"/>
    </location>
</feature>
<keyword evidence="4" id="KW-0067">ATP-binding</keyword>
<dbReference type="GO" id="GO:0006772">
    <property type="term" value="P:thiamine metabolic process"/>
    <property type="evidence" value="ECO:0007669"/>
    <property type="project" value="UniProtKB-UniRule"/>
</dbReference>
<dbReference type="STRING" id="930117.SAMN05216225_100197"/>
<dbReference type="InterPro" id="IPR007373">
    <property type="entry name" value="Thiamin_PyroPKinase_B1-bd"/>
</dbReference>
<reference evidence="7 8" key="1">
    <citation type="submission" date="2016-11" db="EMBL/GenBank/DDBJ databases">
        <authorList>
            <person name="Jaros S."/>
            <person name="Januszkiewicz K."/>
            <person name="Wedrychowicz H."/>
        </authorList>
    </citation>
    <scope>NUCLEOTIDE SEQUENCE [LARGE SCALE GENOMIC DNA]</scope>
    <source>
        <strain evidence="7 8">IBRC-M 10683</strain>
    </source>
</reference>
<evidence type="ECO:0000256" key="4">
    <source>
        <dbReference type="ARBA" id="ARBA00022840"/>
    </source>
</evidence>
<dbReference type="EMBL" id="FQVW01000001">
    <property type="protein sequence ID" value="SHF50473.1"/>
    <property type="molecule type" value="Genomic_DNA"/>
</dbReference>
<keyword evidence="3 7" id="KW-0418">Kinase</keyword>
<keyword evidence="8" id="KW-1185">Reference proteome</keyword>
<dbReference type="GO" id="GO:0005524">
    <property type="term" value="F:ATP binding"/>
    <property type="evidence" value="ECO:0007669"/>
    <property type="project" value="UniProtKB-KW"/>
</dbReference>
<keyword evidence="2" id="KW-0547">Nucleotide-binding</keyword>
<dbReference type="RefSeq" id="WP_072886862.1">
    <property type="nucleotide sequence ID" value="NZ_FQVW01000001.1"/>
</dbReference>
<dbReference type="InterPro" id="IPR006282">
    <property type="entry name" value="Thi_PPkinase"/>
</dbReference>
<dbReference type="InterPro" id="IPR036371">
    <property type="entry name" value="TPK_B1-bd_sf"/>
</dbReference>
<name>A0A1M5C6U1_9BACI</name>
<evidence type="ECO:0000313" key="7">
    <source>
        <dbReference type="EMBL" id="SHF50473.1"/>
    </source>
</evidence>
<dbReference type="PANTHER" id="PTHR41299">
    <property type="entry name" value="THIAMINE PYROPHOSPHOKINASE"/>
    <property type="match status" value="1"/>
</dbReference>
<sequence>MLTIGIVGNGLEDMLPDLTQYHGDVDIWIGADKGALILIQNKLSLDYAVGDFDSVMDDELSLIKEQARNVEQFPIEKDETDIEIALKLAFSLQPQQIFLFGVTGGRLDHSLVNIQLLLSIVEKGIKGIIIDNLNIAEMTLPGTHSIKNEIDYPNISFIPMTPTVIGLSLENFYYPLTDETIHMGSSLCISNKLLLNNGTFFYDEGILLVIKSRD</sequence>
<evidence type="ECO:0000256" key="1">
    <source>
        <dbReference type="ARBA" id="ARBA00022679"/>
    </source>
</evidence>
<evidence type="ECO:0000256" key="2">
    <source>
        <dbReference type="ARBA" id="ARBA00022741"/>
    </source>
</evidence>
<dbReference type="Proteomes" id="UP000183988">
    <property type="component" value="Unassembled WGS sequence"/>
</dbReference>
<dbReference type="PANTHER" id="PTHR41299:SF1">
    <property type="entry name" value="THIAMINE PYROPHOSPHOKINASE"/>
    <property type="match status" value="1"/>
</dbReference>
<dbReference type="Pfam" id="PF04263">
    <property type="entry name" value="TPK_catalytic"/>
    <property type="match status" value="1"/>
</dbReference>
<dbReference type="NCBIfam" id="TIGR01378">
    <property type="entry name" value="thi_PPkinase"/>
    <property type="match status" value="1"/>
</dbReference>
<dbReference type="SUPFAM" id="SSF63999">
    <property type="entry name" value="Thiamin pyrophosphokinase, catalytic domain"/>
    <property type="match status" value="1"/>
</dbReference>
<evidence type="ECO:0000256" key="3">
    <source>
        <dbReference type="ARBA" id="ARBA00022777"/>
    </source>
</evidence>
<dbReference type="Pfam" id="PF04265">
    <property type="entry name" value="TPK_B1_binding"/>
    <property type="match status" value="1"/>
</dbReference>
<proteinExistence type="predicted"/>
<dbReference type="SMART" id="SM00983">
    <property type="entry name" value="TPK_B1_binding"/>
    <property type="match status" value="1"/>
</dbReference>
<dbReference type="InterPro" id="IPR053149">
    <property type="entry name" value="TPK"/>
</dbReference>
<evidence type="ECO:0000256" key="5">
    <source>
        <dbReference type="NCBIfam" id="TIGR01378"/>
    </source>
</evidence>
<gene>
    <name evidence="7" type="ORF">SAMN05216225_100197</name>
</gene>
<dbReference type="GO" id="GO:0009229">
    <property type="term" value="P:thiamine diphosphate biosynthetic process"/>
    <property type="evidence" value="ECO:0007669"/>
    <property type="project" value="InterPro"/>
</dbReference>
<evidence type="ECO:0000313" key="8">
    <source>
        <dbReference type="Proteomes" id="UP000183988"/>
    </source>
</evidence>
<evidence type="ECO:0000259" key="6">
    <source>
        <dbReference type="SMART" id="SM00983"/>
    </source>
</evidence>
<dbReference type="OrthoDB" id="9804377at2"/>
<dbReference type="GO" id="GO:0030975">
    <property type="term" value="F:thiamine binding"/>
    <property type="evidence" value="ECO:0007669"/>
    <property type="project" value="InterPro"/>
</dbReference>
<keyword evidence="1" id="KW-0808">Transferase</keyword>
<organism evidence="7 8">
    <name type="scientific">Ornithinibacillus halophilus</name>
    <dbReference type="NCBI Taxonomy" id="930117"/>
    <lineage>
        <taxon>Bacteria</taxon>
        <taxon>Bacillati</taxon>
        <taxon>Bacillota</taxon>
        <taxon>Bacilli</taxon>
        <taxon>Bacillales</taxon>
        <taxon>Bacillaceae</taxon>
        <taxon>Ornithinibacillus</taxon>
    </lineage>
</organism>
<accession>A0A1M5C6U1</accession>